<dbReference type="Proteomes" id="UP000800235">
    <property type="component" value="Unassembled WGS sequence"/>
</dbReference>
<evidence type="ECO:0000256" key="1">
    <source>
        <dbReference type="ARBA" id="ARBA00004629"/>
    </source>
</evidence>
<dbReference type="EMBL" id="MU007264">
    <property type="protein sequence ID" value="KAF2414976.1"/>
    <property type="molecule type" value="Genomic_DNA"/>
</dbReference>
<name>A0A9P4NDF0_9PEZI</name>
<dbReference type="PANTHER" id="PTHR14527">
    <property type="entry name" value="PROTEIN MIS12 HOMOLOG"/>
    <property type="match status" value="1"/>
</dbReference>
<keyword evidence="4" id="KW-0132">Cell division</keyword>
<feature type="compositionally biased region" description="Polar residues" evidence="10">
    <location>
        <begin position="246"/>
        <end position="266"/>
    </location>
</feature>
<dbReference type="PANTHER" id="PTHR14527:SF2">
    <property type="entry name" value="PROTEIN MIS12 HOMOLOG"/>
    <property type="match status" value="1"/>
</dbReference>
<keyword evidence="3" id="KW-0158">Chromosome</keyword>
<dbReference type="GO" id="GO:0000070">
    <property type="term" value="P:mitotic sister chromatid segregation"/>
    <property type="evidence" value="ECO:0007669"/>
    <property type="project" value="TreeGrafter"/>
</dbReference>
<evidence type="ECO:0000313" key="12">
    <source>
        <dbReference type="Proteomes" id="UP000800235"/>
    </source>
</evidence>
<organism evidence="11 12">
    <name type="scientific">Tothia fuscella</name>
    <dbReference type="NCBI Taxonomy" id="1048955"/>
    <lineage>
        <taxon>Eukaryota</taxon>
        <taxon>Fungi</taxon>
        <taxon>Dikarya</taxon>
        <taxon>Ascomycota</taxon>
        <taxon>Pezizomycotina</taxon>
        <taxon>Dothideomycetes</taxon>
        <taxon>Pleosporomycetidae</taxon>
        <taxon>Venturiales</taxon>
        <taxon>Cylindrosympodiaceae</taxon>
        <taxon>Tothia</taxon>
    </lineage>
</organism>
<keyword evidence="6" id="KW-0995">Kinetochore</keyword>
<dbReference type="Pfam" id="PF05859">
    <property type="entry name" value="Mis12"/>
    <property type="match status" value="1"/>
</dbReference>
<comment type="caution">
    <text evidence="11">The sequence shown here is derived from an EMBL/GenBank/DDBJ whole genome shotgun (WGS) entry which is preliminary data.</text>
</comment>
<dbReference type="InterPro" id="IPR008685">
    <property type="entry name" value="Centromere_Mis12"/>
</dbReference>
<reference evidence="11" key="1">
    <citation type="journal article" date="2020" name="Stud. Mycol.">
        <title>101 Dothideomycetes genomes: a test case for predicting lifestyles and emergence of pathogens.</title>
        <authorList>
            <person name="Haridas S."/>
            <person name="Albert R."/>
            <person name="Binder M."/>
            <person name="Bloem J."/>
            <person name="Labutti K."/>
            <person name="Salamov A."/>
            <person name="Andreopoulos B."/>
            <person name="Baker S."/>
            <person name="Barry K."/>
            <person name="Bills G."/>
            <person name="Bluhm B."/>
            <person name="Cannon C."/>
            <person name="Castanera R."/>
            <person name="Culley D."/>
            <person name="Daum C."/>
            <person name="Ezra D."/>
            <person name="Gonzalez J."/>
            <person name="Henrissat B."/>
            <person name="Kuo A."/>
            <person name="Liang C."/>
            <person name="Lipzen A."/>
            <person name="Lutzoni F."/>
            <person name="Magnuson J."/>
            <person name="Mondo S."/>
            <person name="Nolan M."/>
            <person name="Ohm R."/>
            <person name="Pangilinan J."/>
            <person name="Park H.-J."/>
            <person name="Ramirez L."/>
            <person name="Alfaro M."/>
            <person name="Sun H."/>
            <person name="Tritt A."/>
            <person name="Yoshinaga Y."/>
            <person name="Zwiers L.-H."/>
            <person name="Turgeon B."/>
            <person name="Goodwin S."/>
            <person name="Spatafora J."/>
            <person name="Crous P."/>
            <person name="Grigoriev I."/>
        </authorList>
    </citation>
    <scope>NUCLEOTIDE SEQUENCE</scope>
    <source>
        <strain evidence="11">CBS 130266</strain>
    </source>
</reference>
<feature type="region of interest" description="Disordered" evidence="10">
    <location>
        <begin position="327"/>
        <end position="358"/>
    </location>
</feature>
<evidence type="ECO:0000256" key="2">
    <source>
        <dbReference type="ARBA" id="ARBA00008643"/>
    </source>
</evidence>
<evidence type="ECO:0000256" key="7">
    <source>
        <dbReference type="ARBA" id="ARBA00023054"/>
    </source>
</evidence>
<dbReference type="AlphaFoldDB" id="A0A9P4NDF0"/>
<evidence type="ECO:0000256" key="6">
    <source>
        <dbReference type="ARBA" id="ARBA00022838"/>
    </source>
</evidence>
<evidence type="ECO:0000313" key="11">
    <source>
        <dbReference type="EMBL" id="KAF2414976.1"/>
    </source>
</evidence>
<accession>A0A9P4NDF0</accession>
<evidence type="ECO:0000256" key="8">
    <source>
        <dbReference type="ARBA" id="ARBA00023306"/>
    </source>
</evidence>
<protein>
    <submittedName>
        <fullName evidence="11">Uncharacterized protein</fullName>
    </submittedName>
</protein>
<dbReference type="GO" id="GO:0005634">
    <property type="term" value="C:nucleus"/>
    <property type="evidence" value="ECO:0007669"/>
    <property type="project" value="InterPro"/>
</dbReference>
<dbReference type="OrthoDB" id="1884855at2759"/>
<evidence type="ECO:0000256" key="3">
    <source>
        <dbReference type="ARBA" id="ARBA00022454"/>
    </source>
</evidence>
<evidence type="ECO:0000256" key="4">
    <source>
        <dbReference type="ARBA" id="ARBA00022618"/>
    </source>
</evidence>
<evidence type="ECO:0000256" key="9">
    <source>
        <dbReference type="ARBA" id="ARBA00023328"/>
    </source>
</evidence>
<keyword evidence="9" id="KW-0137">Centromere</keyword>
<feature type="region of interest" description="Disordered" evidence="10">
    <location>
        <begin position="209"/>
        <end position="266"/>
    </location>
</feature>
<sequence>MATSKQVEMSLLTEHLRYTPLTLLDDIINSMNEISFRLVNAAEQGLLSADPGNLGFAQKAESENIIPDADGEGQPIYTDAKPEIEEGVHKLETLLESNVDKNFDKLELYVLRGPLHVPEELVPWVRLGHYEVGWVQSKWTESIYCDAKQQQNLSLPDPNSTIARPTPETIQQLRRQLQETRKLNSALRASAKRNTADLEQLRSLLIPSTSSIKNESSSSPSRQSNPPGAFSFLTHSNGAKSLGITPVSTDSASKNPTTGPLETNTSFTLSQLPALRALLDALRPKLAGLGDASTGPREDEAARERRIYIENQTRKALERRGVEIQGDADATGRRIGPDELAALESISESLGANDRMEE</sequence>
<comment type="similarity">
    <text evidence="2">Belongs to the mis12 family.</text>
</comment>
<keyword evidence="5" id="KW-0498">Mitosis</keyword>
<keyword evidence="8" id="KW-0131">Cell cycle</keyword>
<evidence type="ECO:0000256" key="10">
    <source>
        <dbReference type="SAM" id="MobiDB-lite"/>
    </source>
</evidence>
<dbReference type="GO" id="GO:0051301">
    <property type="term" value="P:cell division"/>
    <property type="evidence" value="ECO:0007669"/>
    <property type="project" value="UniProtKB-KW"/>
</dbReference>
<feature type="compositionally biased region" description="Low complexity" evidence="10">
    <location>
        <begin position="209"/>
        <end position="227"/>
    </location>
</feature>
<keyword evidence="7" id="KW-0175">Coiled coil</keyword>
<proteinExistence type="inferred from homology"/>
<keyword evidence="12" id="KW-1185">Reference proteome</keyword>
<dbReference type="GO" id="GO:0051382">
    <property type="term" value="P:kinetochore assembly"/>
    <property type="evidence" value="ECO:0007669"/>
    <property type="project" value="TreeGrafter"/>
</dbReference>
<comment type="subcellular location">
    <subcellularLocation>
        <location evidence="1">Chromosome</location>
        <location evidence="1">Centromere</location>
        <location evidence="1">Kinetochore</location>
    </subcellularLocation>
</comment>
<gene>
    <name evidence="11" type="ORF">EJ08DRAFT_703983</name>
</gene>
<evidence type="ECO:0000256" key="5">
    <source>
        <dbReference type="ARBA" id="ARBA00022776"/>
    </source>
</evidence>
<dbReference type="GO" id="GO:0000444">
    <property type="term" value="C:MIS12/MIND type complex"/>
    <property type="evidence" value="ECO:0007669"/>
    <property type="project" value="TreeGrafter"/>
</dbReference>